<gene>
    <name evidence="1" type="ORF">BV22DRAFT_803017</name>
</gene>
<dbReference type="EMBL" id="MU266580">
    <property type="protein sequence ID" value="KAH7920436.1"/>
    <property type="molecule type" value="Genomic_DNA"/>
</dbReference>
<organism evidence="1 2">
    <name type="scientific">Leucogyrophana mollusca</name>
    <dbReference type="NCBI Taxonomy" id="85980"/>
    <lineage>
        <taxon>Eukaryota</taxon>
        <taxon>Fungi</taxon>
        <taxon>Dikarya</taxon>
        <taxon>Basidiomycota</taxon>
        <taxon>Agaricomycotina</taxon>
        <taxon>Agaricomycetes</taxon>
        <taxon>Agaricomycetidae</taxon>
        <taxon>Boletales</taxon>
        <taxon>Boletales incertae sedis</taxon>
        <taxon>Leucogyrophana</taxon>
    </lineage>
</organism>
<proteinExistence type="predicted"/>
<accession>A0ACB8B3R1</accession>
<keyword evidence="2" id="KW-1185">Reference proteome</keyword>
<reference evidence="1" key="1">
    <citation type="journal article" date="2021" name="New Phytol.">
        <title>Evolutionary innovations through gain and loss of genes in the ectomycorrhizal Boletales.</title>
        <authorList>
            <person name="Wu G."/>
            <person name="Miyauchi S."/>
            <person name="Morin E."/>
            <person name="Kuo A."/>
            <person name="Drula E."/>
            <person name="Varga T."/>
            <person name="Kohler A."/>
            <person name="Feng B."/>
            <person name="Cao Y."/>
            <person name="Lipzen A."/>
            <person name="Daum C."/>
            <person name="Hundley H."/>
            <person name="Pangilinan J."/>
            <person name="Johnson J."/>
            <person name="Barry K."/>
            <person name="LaButti K."/>
            <person name="Ng V."/>
            <person name="Ahrendt S."/>
            <person name="Min B."/>
            <person name="Choi I.G."/>
            <person name="Park H."/>
            <person name="Plett J.M."/>
            <person name="Magnuson J."/>
            <person name="Spatafora J.W."/>
            <person name="Nagy L.G."/>
            <person name="Henrissat B."/>
            <person name="Grigoriev I.V."/>
            <person name="Yang Z.L."/>
            <person name="Xu J."/>
            <person name="Martin F.M."/>
        </authorList>
    </citation>
    <scope>NUCLEOTIDE SEQUENCE</scope>
    <source>
        <strain evidence="1">KUC20120723A-06</strain>
    </source>
</reference>
<protein>
    <submittedName>
        <fullName evidence="1">Uncharacterized protein</fullName>
    </submittedName>
</protein>
<dbReference type="Proteomes" id="UP000790709">
    <property type="component" value="Unassembled WGS sequence"/>
</dbReference>
<sequence length="232" mass="25690">MFTHSLVELSAFFCRSREARSKDHPRALPREGHLFTSMPRIPGCIYLHWGTVELEVKSTLSLSPGPTLRKGHTVRHLRRPESVLLMVHGDMLRKCLSPTGVLKKRITGQGPSVLYTLSLLDVMLATSFSIIRGISRVSESGTINTSLTTANIISNAMFLLTALNFSSQPTGVVYATKLGSLSVWPRPPHSLSDTRGTSSKRFCVILITRRNRRQSQGLCPVAAVMFPICIFE</sequence>
<evidence type="ECO:0000313" key="2">
    <source>
        <dbReference type="Proteomes" id="UP000790709"/>
    </source>
</evidence>
<name>A0ACB8B3R1_9AGAM</name>
<evidence type="ECO:0000313" key="1">
    <source>
        <dbReference type="EMBL" id="KAH7920436.1"/>
    </source>
</evidence>
<comment type="caution">
    <text evidence="1">The sequence shown here is derived from an EMBL/GenBank/DDBJ whole genome shotgun (WGS) entry which is preliminary data.</text>
</comment>